<dbReference type="Proteomes" id="UP000734854">
    <property type="component" value="Unassembled WGS sequence"/>
</dbReference>
<feature type="compositionally biased region" description="Basic and acidic residues" evidence="2">
    <location>
        <begin position="112"/>
        <end position="136"/>
    </location>
</feature>
<feature type="region of interest" description="Disordered" evidence="2">
    <location>
        <begin position="107"/>
        <end position="148"/>
    </location>
</feature>
<keyword evidence="1" id="KW-0175">Coiled coil</keyword>
<evidence type="ECO:0000313" key="3">
    <source>
        <dbReference type="EMBL" id="KAG6496619.1"/>
    </source>
</evidence>
<accession>A0A8J5G290</accession>
<dbReference type="PANTHER" id="PTHR31016:SF12">
    <property type="entry name" value="OS05G0315200 PROTEIN"/>
    <property type="match status" value="1"/>
</dbReference>
<keyword evidence="4" id="KW-1185">Reference proteome</keyword>
<dbReference type="PANTHER" id="PTHR31016">
    <property type="entry name" value="OS04G0228100 PROTEIN"/>
    <property type="match status" value="1"/>
</dbReference>
<evidence type="ECO:0000256" key="1">
    <source>
        <dbReference type="SAM" id="Coils"/>
    </source>
</evidence>
<organism evidence="3 4">
    <name type="scientific">Zingiber officinale</name>
    <name type="common">Ginger</name>
    <name type="synonym">Amomum zingiber</name>
    <dbReference type="NCBI Taxonomy" id="94328"/>
    <lineage>
        <taxon>Eukaryota</taxon>
        <taxon>Viridiplantae</taxon>
        <taxon>Streptophyta</taxon>
        <taxon>Embryophyta</taxon>
        <taxon>Tracheophyta</taxon>
        <taxon>Spermatophyta</taxon>
        <taxon>Magnoliopsida</taxon>
        <taxon>Liliopsida</taxon>
        <taxon>Zingiberales</taxon>
        <taxon>Zingiberaceae</taxon>
        <taxon>Zingiber</taxon>
    </lineage>
</organism>
<evidence type="ECO:0000256" key="2">
    <source>
        <dbReference type="SAM" id="MobiDB-lite"/>
    </source>
</evidence>
<feature type="coiled-coil region" evidence="1">
    <location>
        <begin position="237"/>
        <end position="302"/>
    </location>
</feature>
<feature type="region of interest" description="Disordered" evidence="2">
    <location>
        <begin position="44"/>
        <end position="70"/>
    </location>
</feature>
<dbReference type="EMBL" id="JACMSC010000012">
    <property type="protein sequence ID" value="KAG6496619.1"/>
    <property type="molecule type" value="Genomic_DNA"/>
</dbReference>
<dbReference type="AlphaFoldDB" id="A0A8J5G290"/>
<name>A0A8J5G290_ZINOF</name>
<feature type="region of interest" description="Disordered" evidence="2">
    <location>
        <begin position="344"/>
        <end position="364"/>
    </location>
</feature>
<gene>
    <name evidence="3" type="ORF">ZIOFF_044489</name>
</gene>
<evidence type="ECO:0000313" key="4">
    <source>
        <dbReference type="Proteomes" id="UP000734854"/>
    </source>
</evidence>
<protein>
    <submittedName>
        <fullName evidence="3">Uncharacterized protein</fullName>
    </submittedName>
</protein>
<reference evidence="3 4" key="1">
    <citation type="submission" date="2020-08" db="EMBL/GenBank/DDBJ databases">
        <title>Plant Genome Project.</title>
        <authorList>
            <person name="Zhang R.-G."/>
        </authorList>
    </citation>
    <scope>NUCLEOTIDE SEQUENCE [LARGE SCALE GENOMIC DNA]</scope>
    <source>
        <tissue evidence="3">Rhizome</tissue>
    </source>
</reference>
<proteinExistence type="predicted"/>
<comment type="caution">
    <text evidence="3">The sequence shown here is derived from an EMBL/GenBank/DDBJ whole genome shotgun (WGS) entry which is preliminary data.</text>
</comment>
<sequence length="364" mass="41002">MAYRRRHSTARSATFEDYRSFSCVDDEGDSSHSLATKAIRASAAHRDSSLSSAYDGADVPSAPADRRSFHKQGSNVYEYSTTTRKNITGRQRFWEVLAKKAKAILEDEEQPEDHSQKLNSKDEQVRTKCSNEKNQKTDQSPAIQKDAIVSSLTKESSGTLKHASKEGIPAIEATKKLQIKNPESSDSATEAVDDFTQFQIEYENKLKASQKVTDLFCSFFQVANAIAAKAKLLLRELKTVKADFAFAKERCAQLEEENKALRENRQKGENPADDDELIRHQLETLLEEKARLARENSVYASENRFLHEIIEYHQLTMQDVVYLDEGIEEMTEVYPISQMSSVLPRSSSVSMDKEALSPSSSPKI</sequence>